<accession>A0ABP7JRR3</accession>
<sequence length="230" mass="25470">MYDGMIEAYSVKVPNAAGMRSMPKRTRGPYAQIGKRVFDVVFVLLVAPIILPIVGILAVIIGLDGGAAFYGHERVGRNGQRFTCWKLRSMVADADARLVQHLAENPEARMEWDREFKLQNDPRVTRLGRFLRRTSLDELPQFLNVLSGEMSVVGPRPVTAPEIECYGAQAASVLNVRPGVTGLWQVSGRNAVSYPDRVALDIAYVTKLSFVSDLFIVFKTVKSVLVRTGC</sequence>
<evidence type="ECO:0000256" key="1">
    <source>
        <dbReference type="ARBA" id="ARBA00004236"/>
    </source>
</evidence>
<protein>
    <recommendedName>
        <fullName evidence="10">Bacterial sugar transferase domain-containing protein</fullName>
    </recommendedName>
</protein>
<comment type="caution">
    <text evidence="11">The sequence shown here is derived from an EMBL/GenBank/DDBJ whole genome shotgun (WGS) entry which is preliminary data.</text>
</comment>
<evidence type="ECO:0000256" key="7">
    <source>
        <dbReference type="ARBA" id="ARBA00023136"/>
    </source>
</evidence>
<dbReference type="EMBL" id="BAABDF010000001">
    <property type="protein sequence ID" value="GAA3852829.1"/>
    <property type="molecule type" value="Genomic_DNA"/>
</dbReference>
<reference evidence="12" key="1">
    <citation type="journal article" date="2019" name="Int. J. Syst. Evol. Microbiol.">
        <title>The Global Catalogue of Microorganisms (GCM) 10K type strain sequencing project: providing services to taxonomists for standard genome sequencing and annotation.</title>
        <authorList>
            <consortium name="The Broad Institute Genomics Platform"/>
            <consortium name="The Broad Institute Genome Sequencing Center for Infectious Disease"/>
            <person name="Wu L."/>
            <person name="Ma J."/>
        </authorList>
    </citation>
    <scope>NUCLEOTIDE SEQUENCE [LARGE SCALE GENOMIC DNA]</scope>
    <source>
        <strain evidence="12">JCM 17190</strain>
    </source>
</reference>
<keyword evidence="4" id="KW-0808">Transferase</keyword>
<feature type="domain" description="Bacterial sugar transferase" evidence="10">
    <location>
        <begin position="35"/>
        <end position="225"/>
    </location>
</feature>
<keyword evidence="6 9" id="KW-1133">Transmembrane helix</keyword>
<dbReference type="RefSeq" id="WP_344841758.1">
    <property type="nucleotide sequence ID" value="NZ_BAABDF010000001.1"/>
</dbReference>
<comment type="subcellular location">
    <subcellularLocation>
        <location evidence="1">Cell membrane</location>
    </subcellularLocation>
</comment>
<gene>
    <name evidence="11" type="ORF">GCM10022404_00250</name>
</gene>
<keyword evidence="8" id="KW-0270">Exopolysaccharide synthesis</keyword>
<evidence type="ECO:0000256" key="8">
    <source>
        <dbReference type="ARBA" id="ARBA00023169"/>
    </source>
</evidence>
<evidence type="ECO:0000256" key="3">
    <source>
        <dbReference type="ARBA" id="ARBA00022475"/>
    </source>
</evidence>
<keyword evidence="7 9" id="KW-0472">Membrane</keyword>
<evidence type="ECO:0000313" key="12">
    <source>
        <dbReference type="Proteomes" id="UP001399917"/>
    </source>
</evidence>
<dbReference type="PANTHER" id="PTHR30576">
    <property type="entry name" value="COLANIC BIOSYNTHESIS UDP-GLUCOSE LIPID CARRIER TRANSFERASE"/>
    <property type="match status" value="1"/>
</dbReference>
<evidence type="ECO:0000256" key="5">
    <source>
        <dbReference type="ARBA" id="ARBA00022692"/>
    </source>
</evidence>
<evidence type="ECO:0000256" key="2">
    <source>
        <dbReference type="ARBA" id="ARBA00006464"/>
    </source>
</evidence>
<dbReference type="PANTHER" id="PTHR30576:SF4">
    <property type="entry name" value="UNDECAPRENYL-PHOSPHATE GALACTOSE PHOSPHOTRANSFERASE"/>
    <property type="match status" value="1"/>
</dbReference>
<keyword evidence="3" id="KW-1003">Cell membrane</keyword>
<evidence type="ECO:0000256" key="9">
    <source>
        <dbReference type="SAM" id="Phobius"/>
    </source>
</evidence>
<dbReference type="InterPro" id="IPR003362">
    <property type="entry name" value="Bact_transf"/>
</dbReference>
<dbReference type="Pfam" id="PF02397">
    <property type="entry name" value="Bac_transf"/>
    <property type="match status" value="1"/>
</dbReference>
<keyword evidence="12" id="KW-1185">Reference proteome</keyword>
<comment type="similarity">
    <text evidence="2">Belongs to the bacterial sugar transferase family.</text>
</comment>
<evidence type="ECO:0000259" key="10">
    <source>
        <dbReference type="Pfam" id="PF02397"/>
    </source>
</evidence>
<evidence type="ECO:0000256" key="6">
    <source>
        <dbReference type="ARBA" id="ARBA00022989"/>
    </source>
</evidence>
<dbReference type="Proteomes" id="UP001399917">
    <property type="component" value="Unassembled WGS sequence"/>
</dbReference>
<proteinExistence type="inferred from homology"/>
<evidence type="ECO:0000313" key="11">
    <source>
        <dbReference type="EMBL" id="GAA3852829.1"/>
    </source>
</evidence>
<keyword evidence="5 9" id="KW-0812">Transmembrane</keyword>
<feature type="transmembrane region" description="Helical" evidence="9">
    <location>
        <begin position="37"/>
        <end position="63"/>
    </location>
</feature>
<evidence type="ECO:0000256" key="4">
    <source>
        <dbReference type="ARBA" id="ARBA00022679"/>
    </source>
</evidence>
<name>A0ABP7JRR3_9RHOB</name>
<organism evidence="11 12">
    <name type="scientific">Celeribacter arenosi</name>
    <dbReference type="NCBI Taxonomy" id="792649"/>
    <lineage>
        <taxon>Bacteria</taxon>
        <taxon>Pseudomonadati</taxon>
        <taxon>Pseudomonadota</taxon>
        <taxon>Alphaproteobacteria</taxon>
        <taxon>Rhodobacterales</taxon>
        <taxon>Roseobacteraceae</taxon>
        <taxon>Celeribacter</taxon>
    </lineage>
</organism>